<reference evidence="1 2" key="1">
    <citation type="submission" date="2022-09" db="EMBL/GenBank/DDBJ databases">
        <title>Xylan utilization by haloarchaea-nanohaloarchaea associations.</title>
        <authorList>
            <person name="Yakimov M."/>
        </authorList>
    </citation>
    <scope>NUCLEOTIDE SEQUENCE [LARGE SCALE GENOMIC DNA]</scope>
    <source>
        <strain evidence="1 2">SVXNc</strain>
    </source>
</reference>
<evidence type="ECO:0000313" key="1">
    <source>
        <dbReference type="EMBL" id="WEL19663.1"/>
    </source>
</evidence>
<organism evidence="1 2">
    <name type="scientific">Candidatus Nanohalococcus occultus</name>
    <dbReference type="NCBI Taxonomy" id="2978047"/>
    <lineage>
        <taxon>Archaea</taxon>
        <taxon>Candidatus Nanohalarchaeota</taxon>
        <taxon>Candidatus Nanohalarchaeota incertae sedis</taxon>
        <taxon>Candidatus Nanohalococcus</taxon>
    </lineage>
</organism>
<protein>
    <submittedName>
        <fullName evidence="1">Uncharacterized protein</fullName>
    </submittedName>
</protein>
<dbReference type="Proteomes" id="UP001218034">
    <property type="component" value="Chromosome"/>
</dbReference>
<proteinExistence type="predicted"/>
<dbReference type="GeneID" id="90590086"/>
<accession>A0ABY8CEN4</accession>
<keyword evidence="2" id="KW-1185">Reference proteome</keyword>
<name>A0ABY8CEN4_9ARCH</name>
<dbReference type="RefSeq" id="WP_347721497.1">
    <property type="nucleotide sequence ID" value="NZ_CP104395.1"/>
</dbReference>
<dbReference type="EMBL" id="CP104395">
    <property type="protein sequence ID" value="WEL19663.1"/>
    <property type="molecule type" value="Genomic_DNA"/>
</dbReference>
<gene>
    <name evidence="1" type="ORF">SVXNc_0649</name>
</gene>
<evidence type="ECO:0000313" key="2">
    <source>
        <dbReference type="Proteomes" id="UP001218034"/>
    </source>
</evidence>
<sequence length="238" mass="26111">MSVNSPESDNEWDFYSLEGIGWDIDEKDDFSNAEFRYDGDISSLDEFKVRDREENGLFKNIDGIGDTCSYGEFIESATREIIEAQKTQRNVGFYFTVDQEVPKEDITEFLTKLPVVAEGNNPSYNQALGTSIVSGLAAVGAGAAVLSGTQLHDPLMGINALEVFAGTTSAQAAKSIYDLKKEEKDFQTEIQSNLTIGEIETIPEGRQTYFLNYDTGSGWGKSVIAPLDYDGSENGGMI</sequence>